<dbReference type="InterPro" id="IPR003362">
    <property type="entry name" value="Bact_transf"/>
</dbReference>
<reference evidence="5" key="1">
    <citation type="submission" date="2023-06" db="EMBL/GenBank/DDBJ databases">
        <title>Genomic of Parafulvivirga corallium.</title>
        <authorList>
            <person name="Wang G."/>
        </authorList>
    </citation>
    <scope>NUCLEOTIDE SEQUENCE</scope>
    <source>
        <strain evidence="5">BMA10</strain>
    </source>
</reference>
<comment type="caution">
    <text evidence="5">The sequence shown here is derived from an EMBL/GenBank/DDBJ whole genome shotgun (WGS) entry which is preliminary data.</text>
</comment>
<keyword evidence="3" id="KW-1133">Transmembrane helix</keyword>
<keyword evidence="3" id="KW-0812">Transmembrane</keyword>
<dbReference type="Gene3D" id="3.40.50.2300">
    <property type="match status" value="1"/>
</dbReference>
<dbReference type="PROSITE" id="PS50110">
    <property type="entry name" value="RESPONSE_REGULATORY"/>
    <property type="match status" value="1"/>
</dbReference>
<organism evidence="5 6">
    <name type="scientific">Splendidivirga corallicola</name>
    <dbReference type="NCBI Taxonomy" id="3051826"/>
    <lineage>
        <taxon>Bacteria</taxon>
        <taxon>Pseudomonadati</taxon>
        <taxon>Bacteroidota</taxon>
        <taxon>Cytophagia</taxon>
        <taxon>Cytophagales</taxon>
        <taxon>Splendidivirgaceae</taxon>
        <taxon>Splendidivirga</taxon>
    </lineage>
</organism>
<accession>A0ABT8KJH4</accession>
<evidence type="ECO:0000259" key="4">
    <source>
        <dbReference type="PROSITE" id="PS50110"/>
    </source>
</evidence>
<evidence type="ECO:0000256" key="1">
    <source>
        <dbReference type="ARBA" id="ARBA00006464"/>
    </source>
</evidence>
<dbReference type="EMBL" id="JAUJEA010000001">
    <property type="protein sequence ID" value="MDN5200207.1"/>
    <property type="molecule type" value="Genomic_DNA"/>
</dbReference>
<comment type="similarity">
    <text evidence="1">Belongs to the bacterial sugar transferase family.</text>
</comment>
<feature type="domain" description="Response regulatory" evidence="4">
    <location>
        <begin position="5"/>
        <end position="122"/>
    </location>
</feature>
<sequence length="390" mass="44689">MSLRQILYVGEDHALYNDLMEAWGEFFEFHKEENGIGAIDYLSNCKALPNVVISELNLAGISGFQFHDALRNEKRCSDILYILLTNTINQDIKLKALEKGIDDIFIRPISYEDSLFRVNFLLDFQKSFKAKTEAKERKKFRIPLAKRIFDIAVASAILLLISPILIITALLIRLESKGPIYYVSKRVGTGYSVFDFYKLRSMYVDADARLKDLKHLNQYDQGTESSNTTNGYHCEECERLGRACSPLLYLDGKEICERLFSLHKRSSQSSAFLKIKDDPRITKVGQFIRKTSIDELPQLINVLKGDMSIVGNRPLPLYEAEQLTSDAWTERFNAPAGITGLWQVSKRGRAEMSEEERKSLDNQYARDHSFIKDLQLICKTVPALFQKENV</sequence>
<keyword evidence="6" id="KW-1185">Reference proteome</keyword>
<keyword evidence="3" id="KW-0472">Membrane</keyword>
<protein>
    <submittedName>
        <fullName evidence="5">Sugar transferase</fullName>
    </submittedName>
</protein>
<dbReference type="RefSeq" id="WP_346750233.1">
    <property type="nucleotide sequence ID" value="NZ_JAUJEA010000001.1"/>
</dbReference>
<dbReference type="InterPro" id="IPR001789">
    <property type="entry name" value="Sig_transdc_resp-reg_receiver"/>
</dbReference>
<feature type="transmembrane region" description="Helical" evidence="3">
    <location>
        <begin position="148"/>
        <end position="172"/>
    </location>
</feature>
<evidence type="ECO:0000313" key="6">
    <source>
        <dbReference type="Proteomes" id="UP001172082"/>
    </source>
</evidence>
<dbReference type="SUPFAM" id="SSF52172">
    <property type="entry name" value="CheY-like"/>
    <property type="match status" value="1"/>
</dbReference>
<name>A0ABT8KJH4_9BACT</name>
<dbReference type="PANTHER" id="PTHR30576:SF0">
    <property type="entry name" value="UNDECAPRENYL-PHOSPHATE N-ACETYLGALACTOSAMINYL 1-PHOSPHATE TRANSFERASE-RELATED"/>
    <property type="match status" value="1"/>
</dbReference>
<dbReference type="PANTHER" id="PTHR30576">
    <property type="entry name" value="COLANIC BIOSYNTHESIS UDP-GLUCOSE LIPID CARRIER TRANSFERASE"/>
    <property type="match status" value="1"/>
</dbReference>
<evidence type="ECO:0000256" key="3">
    <source>
        <dbReference type="SAM" id="Phobius"/>
    </source>
</evidence>
<evidence type="ECO:0000313" key="5">
    <source>
        <dbReference type="EMBL" id="MDN5200207.1"/>
    </source>
</evidence>
<keyword evidence="5" id="KW-0808">Transferase</keyword>
<comment type="caution">
    <text evidence="2">Lacks conserved residue(s) required for the propagation of feature annotation.</text>
</comment>
<gene>
    <name evidence="5" type="ORF">QQ008_02515</name>
</gene>
<evidence type="ECO:0000256" key="2">
    <source>
        <dbReference type="PROSITE-ProRule" id="PRU00169"/>
    </source>
</evidence>
<dbReference type="InterPro" id="IPR011006">
    <property type="entry name" value="CheY-like_superfamily"/>
</dbReference>
<dbReference type="Pfam" id="PF02397">
    <property type="entry name" value="Bac_transf"/>
    <property type="match status" value="1"/>
</dbReference>
<proteinExistence type="inferred from homology"/>
<dbReference type="GO" id="GO:0016740">
    <property type="term" value="F:transferase activity"/>
    <property type="evidence" value="ECO:0007669"/>
    <property type="project" value="UniProtKB-KW"/>
</dbReference>
<dbReference type="Proteomes" id="UP001172082">
    <property type="component" value="Unassembled WGS sequence"/>
</dbReference>